<evidence type="ECO:0000256" key="1">
    <source>
        <dbReference type="SAM" id="MobiDB-lite"/>
    </source>
</evidence>
<name>A0A1D1YX93_9ARAE</name>
<accession>A0A1D1YX93</accession>
<protein>
    <submittedName>
        <fullName evidence="2">Uncharacterized protein</fullName>
    </submittedName>
</protein>
<gene>
    <name evidence="2" type="ORF">g.103814</name>
</gene>
<reference evidence="2" key="1">
    <citation type="submission" date="2015-07" db="EMBL/GenBank/DDBJ databases">
        <title>Transcriptome Assembly of Anthurium amnicola.</title>
        <authorList>
            <person name="Suzuki J."/>
        </authorList>
    </citation>
    <scope>NUCLEOTIDE SEQUENCE</scope>
</reference>
<sequence length="258" mass="29712">MRHPKYAAKDSLGHLCFSFHREPTESSDSLWRGATMGGKGRRRREKNYNVAHGGDTRLPPPPDPGTVDAVPSKLRRLMRFMNRPPPEPGPSEGSKDRGNGRDKGITPDKRFKLGDQSEETKSVEDKKGAVEVTNTNTNDKKKRKRKRKAAMDLRFQDLDQAGGLSRKQKRKEYFESRKKKQKKAKQSEISEFPEHERIRFGEIVEAPPRLSFPKVLKTVHDASHERRRLQLIDSYRNKKRWESRPGIHLPSITENLSP</sequence>
<dbReference type="EMBL" id="GDJX01008643">
    <property type="protein sequence ID" value="JAT59293.1"/>
    <property type="molecule type" value="Transcribed_RNA"/>
</dbReference>
<feature type="region of interest" description="Disordered" evidence="1">
    <location>
        <begin position="20"/>
        <end position="192"/>
    </location>
</feature>
<dbReference type="AlphaFoldDB" id="A0A1D1YX93"/>
<feature type="compositionally biased region" description="Basic and acidic residues" evidence="1">
    <location>
        <begin position="93"/>
        <end position="129"/>
    </location>
</feature>
<dbReference type="PANTHER" id="PTHR37218">
    <property type="entry name" value="COILED-COIL PROTEIN"/>
    <property type="match status" value="1"/>
</dbReference>
<organism evidence="2">
    <name type="scientific">Anthurium amnicola</name>
    <dbReference type="NCBI Taxonomy" id="1678845"/>
    <lineage>
        <taxon>Eukaryota</taxon>
        <taxon>Viridiplantae</taxon>
        <taxon>Streptophyta</taxon>
        <taxon>Embryophyta</taxon>
        <taxon>Tracheophyta</taxon>
        <taxon>Spermatophyta</taxon>
        <taxon>Magnoliopsida</taxon>
        <taxon>Liliopsida</taxon>
        <taxon>Araceae</taxon>
        <taxon>Pothoideae</taxon>
        <taxon>Potheae</taxon>
        <taxon>Anthurium</taxon>
    </lineage>
</organism>
<dbReference type="PANTHER" id="PTHR37218:SF2">
    <property type="entry name" value="COILED-COIL PROTEIN"/>
    <property type="match status" value="1"/>
</dbReference>
<evidence type="ECO:0000313" key="2">
    <source>
        <dbReference type="EMBL" id="JAT59293.1"/>
    </source>
</evidence>
<proteinExistence type="predicted"/>